<organism evidence="2 3">
    <name type="scientific">Lysobacter spongiicola DSM 21749</name>
    <dbReference type="NCBI Taxonomy" id="1122188"/>
    <lineage>
        <taxon>Bacteria</taxon>
        <taxon>Pseudomonadati</taxon>
        <taxon>Pseudomonadota</taxon>
        <taxon>Gammaproteobacteria</taxon>
        <taxon>Lysobacterales</taxon>
        <taxon>Lysobacteraceae</taxon>
        <taxon>Novilysobacter</taxon>
    </lineage>
</organism>
<keyword evidence="1" id="KW-0732">Signal</keyword>
<dbReference type="RefSeq" id="WP_078758170.1">
    <property type="nucleotide sequence ID" value="NZ_FUXP01000004.1"/>
</dbReference>
<sequence>MAVSIRPFHCIPVAFVAGLLLTAPPASASGGRQGVHAVGGEMVILRDVSARPAYRPAPPGMALIVDPSPVNEINMMLGLGEMSDAEYAEIGAGSGPDLGPGGHAPTTMVERVAGGAINGSLGRVTDRGGILSGTGMTGAMSAPMGAMGNTTRGIGDHVKGALSQFPLFTQPATSGAPGG</sequence>
<evidence type="ECO:0000313" key="3">
    <source>
        <dbReference type="Proteomes" id="UP000190061"/>
    </source>
</evidence>
<dbReference type="EMBL" id="FUXP01000004">
    <property type="protein sequence ID" value="SJZ97484.1"/>
    <property type="molecule type" value="Genomic_DNA"/>
</dbReference>
<keyword evidence="3" id="KW-1185">Reference proteome</keyword>
<proteinExistence type="predicted"/>
<evidence type="ECO:0000313" key="2">
    <source>
        <dbReference type="EMBL" id="SJZ97484.1"/>
    </source>
</evidence>
<feature type="signal peptide" evidence="1">
    <location>
        <begin position="1"/>
        <end position="28"/>
    </location>
</feature>
<feature type="chain" id="PRO_5012120267" evidence="1">
    <location>
        <begin position="29"/>
        <end position="179"/>
    </location>
</feature>
<accession>A0A1T4Q196</accession>
<evidence type="ECO:0000256" key="1">
    <source>
        <dbReference type="SAM" id="SignalP"/>
    </source>
</evidence>
<name>A0A1T4Q196_9GAMM</name>
<dbReference type="Proteomes" id="UP000190061">
    <property type="component" value="Unassembled WGS sequence"/>
</dbReference>
<gene>
    <name evidence="2" type="ORF">SAMN02745674_01435</name>
</gene>
<dbReference type="STRING" id="1122188.SAMN02745674_01435"/>
<dbReference type="OrthoDB" id="5975809at2"/>
<reference evidence="2 3" key="1">
    <citation type="submission" date="2017-02" db="EMBL/GenBank/DDBJ databases">
        <authorList>
            <person name="Peterson S.W."/>
        </authorList>
    </citation>
    <scope>NUCLEOTIDE SEQUENCE [LARGE SCALE GENOMIC DNA]</scope>
    <source>
        <strain evidence="2 3">DSM 21749</strain>
    </source>
</reference>
<protein>
    <submittedName>
        <fullName evidence="2">Uncharacterized protein</fullName>
    </submittedName>
</protein>
<dbReference type="AlphaFoldDB" id="A0A1T4Q196"/>